<sequence>MGDRVQTLHLEQELEKVRIELHQYVDGHSALLSDPDLLPLSRKLDKLIYEVQQAKYRLTT</sequence>
<organism evidence="1 2">
    <name type="scientific">Polycladospora coralii</name>
    <dbReference type="NCBI Taxonomy" id="2771432"/>
    <lineage>
        <taxon>Bacteria</taxon>
        <taxon>Bacillati</taxon>
        <taxon>Bacillota</taxon>
        <taxon>Bacilli</taxon>
        <taxon>Bacillales</taxon>
        <taxon>Thermoactinomycetaceae</taxon>
        <taxon>Polycladospora</taxon>
    </lineage>
</organism>
<accession>A0A926NC08</accession>
<protein>
    <submittedName>
        <fullName evidence="1">Spo0E family sporulation regulatory protein-aspartic acid phosphatase</fullName>
    </submittedName>
</protein>
<dbReference type="Gene3D" id="4.10.280.10">
    <property type="entry name" value="Helix-loop-helix DNA-binding domain"/>
    <property type="match status" value="1"/>
</dbReference>
<dbReference type="InterPro" id="IPR018540">
    <property type="entry name" value="Spo0E-like"/>
</dbReference>
<dbReference type="SUPFAM" id="SSF140500">
    <property type="entry name" value="BAS1536-like"/>
    <property type="match status" value="1"/>
</dbReference>
<dbReference type="InterPro" id="IPR036638">
    <property type="entry name" value="HLH_DNA-bd_sf"/>
</dbReference>
<dbReference type="InterPro" id="IPR037208">
    <property type="entry name" value="Spo0E-like_sf"/>
</dbReference>
<evidence type="ECO:0000313" key="1">
    <source>
        <dbReference type="EMBL" id="MBD1373482.1"/>
    </source>
</evidence>
<keyword evidence="2" id="KW-1185">Reference proteome</keyword>
<dbReference type="Pfam" id="PF09388">
    <property type="entry name" value="SpoOE-like"/>
    <property type="match status" value="1"/>
</dbReference>
<reference evidence="2" key="1">
    <citation type="submission" date="2022-10" db="EMBL/GenBank/DDBJ databases">
        <title>A novel bacterium of genus Hazenella, isolated from South China Sea.</title>
        <authorList>
            <person name="Huang H."/>
            <person name="Mo K."/>
            <person name="Hu Y."/>
        </authorList>
    </citation>
    <scope>NUCLEOTIDE SEQUENCE [LARGE SCALE GENOMIC DNA]</scope>
    <source>
        <strain evidence="2">IB182357</strain>
    </source>
</reference>
<dbReference type="RefSeq" id="WP_191139940.1">
    <property type="nucleotide sequence ID" value="NZ_JACXAG020000004.1"/>
</dbReference>
<dbReference type="Proteomes" id="UP000661691">
    <property type="component" value="Unassembled WGS sequence"/>
</dbReference>
<dbReference type="GO" id="GO:0043937">
    <property type="term" value="P:regulation of sporulation"/>
    <property type="evidence" value="ECO:0007669"/>
    <property type="project" value="InterPro"/>
</dbReference>
<name>A0A926NC08_9BACL</name>
<dbReference type="EMBL" id="JACXAH010000026">
    <property type="protein sequence ID" value="MBD1373482.1"/>
    <property type="molecule type" value="Genomic_DNA"/>
</dbReference>
<comment type="caution">
    <text evidence="1">The sequence shown here is derived from an EMBL/GenBank/DDBJ whole genome shotgun (WGS) entry which is preliminary data.</text>
</comment>
<gene>
    <name evidence="1" type="ORF">IC620_14100</name>
</gene>
<evidence type="ECO:0000313" key="2">
    <source>
        <dbReference type="Proteomes" id="UP000661691"/>
    </source>
</evidence>
<dbReference type="AlphaFoldDB" id="A0A926NC08"/>
<proteinExistence type="predicted"/>
<dbReference type="GO" id="GO:0046983">
    <property type="term" value="F:protein dimerization activity"/>
    <property type="evidence" value="ECO:0007669"/>
    <property type="project" value="InterPro"/>
</dbReference>